<evidence type="ECO:0000256" key="8">
    <source>
        <dbReference type="ARBA" id="ARBA00023235"/>
    </source>
</evidence>
<keyword evidence="9 11" id="KW-0131">Cell cycle</keyword>
<evidence type="ECO:0000256" key="2">
    <source>
        <dbReference type="ARBA" id="ARBA00005464"/>
    </source>
</evidence>
<evidence type="ECO:0000256" key="1">
    <source>
        <dbReference type="ARBA" id="ARBA00000971"/>
    </source>
</evidence>
<dbReference type="InterPro" id="IPR008880">
    <property type="entry name" value="Trigger_fac_C"/>
</dbReference>
<dbReference type="Proteomes" id="UP001500547">
    <property type="component" value="Unassembled WGS sequence"/>
</dbReference>
<evidence type="ECO:0000256" key="11">
    <source>
        <dbReference type="HAMAP-Rule" id="MF_00303"/>
    </source>
</evidence>
<evidence type="ECO:0000256" key="4">
    <source>
        <dbReference type="ARBA" id="ARBA00016902"/>
    </source>
</evidence>
<dbReference type="NCBIfam" id="TIGR00115">
    <property type="entry name" value="tig"/>
    <property type="match status" value="1"/>
</dbReference>
<evidence type="ECO:0000256" key="13">
    <source>
        <dbReference type="RuleBase" id="RU003914"/>
    </source>
</evidence>
<dbReference type="SUPFAM" id="SSF109998">
    <property type="entry name" value="Triger factor/SurA peptide-binding domain-like"/>
    <property type="match status" value="1"/>
</dbReference>
<sequence length="436" mass="48670">MQTNEMTLGALERRIDMSIPMAEIERGVEERLKRLARTVKMSGFRPGKVPMKIVEQTYGPQVRSEVLEAAVERNFGEKVREQNLRVAGYPRIEAKQPAADGQVEFSAVFEVFPEVSIGDLGSQSVERPVVEVGEAEVDKTLEVLRKQRAVFEAATRASVEGDRVVIDFTGRKDGEVFEGGQATDFPVTVGGGQMLPEFDAQLVGVSVGESRTFDLTFPEGYHAQNLAGQTVQFEITIKSVEAPRLPELDAEFAKSLGVVDGDITRMRAEIRGNLEREVKRRIRNLVRGNVFDVLDKAVTLEVPKALIESESKRMAEQARQDMAQRGMDPKNIPVEPAWFVEQAGKRVKMSLIVSEIVSKNGLGAKPEQIRKIIEDLAQSYEKPEELVKWYYSSPERLSNIEDVVVEDNVVEWVGTQLKMADKAITFDELMNSQQAA</sequence>
<dbReference type="InterPro" id="IPR001179">
    <property type="entry name" value="PPIase_FKBP_dom"/>
</dbReference>
<proteinExistence type="inferred from homology"/>
<dbReference type="PANTHER" id="PTHR30560:SF3">
    <property type="entry name" value="TRIGGER FACTOR-LIKE PROTEIN TIG, CHLOROPLASTIC"/>
    <property type="match status" value="1"/>
</dbReference>
<dbReference type="InterPro" id="IPR046357">
    <property type="entry name" value="PPIase_dom_sf"/>
</dbReference>
<feature type="domain" description="PPIase FKBP-type" evidence="14">
    <location>
        <begin position="161"/>
        <end position="241"/>
    </location>
</feature>
<evidence type="ECO:0000313" key="16">
    <source>
        <dbReference type="Proteomes" id="UP001500547"/>
    </source>
</evidence>
<keyword evidence="6 11" id="KW-0697">Rotamase</keyword>
<organism evidence="15 16">
    <name type="scientific">Viridibacterium curvum</name>
    <dbReference type="NCBI Taxonomy" id="1101404"/>
    <lineage>
        <taxon>Bacteria</taxon>
        <taxon>Pseudomonadati</taxon>
        <taxon>Pseudomonadota</taxon>
        <taxon>Betaproteobacteria</taxon>
        <taxon>Rhodocyclales</taxon>
        <taxon>Rhodocyclaceae</taxon>
        <taxon>Viridibacterium</taxon>
    </lineage>
</organism>
<dbReference type="Gene3D" id="3.30.70.1050">
    <property type="entry name" value="Trigger factor ribosome-binding domain"/>
    <property type="match status" value="1"/>
</dbReference>
<keyword evidence="8 11" id="KW-0413">Isomerase</keyword>
<dbReference type="PANTHER" id="PTHR30560">
    <property type="entry name" value="TRIGGER FACTOR CHAPERONE AND PEPTIDYL-PROLYL CIS/TRANS ISOMERASE"/>
    <property type="match status" value="1"/>
</dbReference>
<name>A0ABP9QB95_9RHOO</name>
<dbReference type="EMBL" id="BAABLD010000002">
    <property type="protein sequence ID" value="GAA5159177.1"/>
    <property type="molecule type" value="Genomic_DNA"/>
</dbReference>
<keyword evidence="5 11" id="KW-0132">Cell division</keyword>
<evidence type="ECO:0000256" key="7">
    <source>
        <dbReference type="ARBA" id="ARBA00023186"/>
    </source>
</evidence>
<keyword evidence="11" id="KW-0963">Cytoplasm</keyword>
<protein>
    <recommendedName>
        <fullName evidence="4 11">Trigger factor</fullName>
        <shortName evidence="11">TF</shortName>
        <ecNumber evidence="3 11">5.2.1.8</ecNumber>
    </recommendedName>
    <alternativeName>
        <fullName evidence="10 11">PPIase</fullName>
    </alternativeName>
</protein>
<dbReference type="InterPro" id="IPR027304">
    <property type="entry name" value="Trigger_fact/SurA_dom_sf"/>
</dbReference>
<dbReference type="SUPFAM" id="SSF54534">
    <property type="entry name" value="FKBP-like"/>
    <property type="match status" value="1"/>
</dbReference>
<comment type="caution">
    <text evidence="15">The sequence shown here is derived from an EMBL/GenBank/DDBJ whole genome shotgun (WGS) entry which is preliminary data.</text>
</comment>
<evidence type="ECO:0000256" key="10">
    <source>
        <dbReference type="ARBA" id="ARBA00029986"/>
    </source>
</evidence>
<comment type="subcellular location">
    <subcellularLocation>
        <location evidence="11">Cytoplasm</location>
    </subcellularLocation>
    <text evidence="11">About half TF is bound to the ribosome near the polypeptide exit tunnel while the other half is free in the cytoplasm.</text>
</comment>
<keyword evidence="16" id="KW-1185">Reference proteome</keyword>
<dbReference type="Pfam" id="PF05698">
    <property type="entry name" value="Trigger_C"/>
    <property type="match status" value="1"/>
</dbReference>
<dbReference type="Gene3D" id="3.10.50.40">
    <property type="match status" value="1"/>
</dbReference>
<dbReference type="PROSITE" id="PS50059">
    <property type="entry name" value="FKBP_PPIASE"/>
    <property type="match status" value="1"/>
</dbReference>
<dbReference type="Pfam" id="PF05697">
    <property type="entry name" value="Trigger_N"/>
    <property type="match status" value="1"/>
</dbReference>
<accession>A0ABP9QB95</accession>
<evidence type="ECO:0000313" key="15">
    <source>
        <dbReference type="EMBL" id="GAA5159177.1"/>
    </source>
</evidence>
<evidence type="ECO:0000256" key="9">
    <source>
        <dbReference type="ARBA" id="ARBA00023306"/>
    </source>
</evidence>
<comment type="catalytic activity">
    <reaction evidence="1 11 12">
        <text>[protein]-peptidylproline (omega=180) = [protein]-peptidylproline (omega=0)</text>
        <dbReference type="Rhea" id="RHEA:16237"/>
        <dbReference type="Rhea" id="RHEA-COMP:10747"/>
        <dbReference type="Rhea" id="RHEA-COMP:10748"/>
        <dbReference type="ChEBI" id="CHEBI:83833"/>
        <dbReference type="ChEBI" id="CHEBI:83834"/>
        <dbReference type="EC" id="5.2.1.8"/>
    </reaction>
</comment>
<dbReference type="PIRSF" id="PIRSF003095">
    <property type="entry name" value="Trigger_factor"/>
    <property type="match status" value="1"/>
</dbReference>
<dbReference type="SUPFAM" id="SSF102735">
    <property type="entry name" value="Trigger factor ribosome-binding domain"/>
    <property type="match status" value="1"/>
</dbReference>
<dbReference type="InterPro" id="IPR008881">
    <property type="entry name" value="Trigger_fac_ribosome-bd_bac"/>
</dbReference>
<evidence type="ECO:0000256" key="3">
    <source>
        <dbReference type="ARBA" id="ARBA00013194"/>
    </source>
</evidence>
<dbReference type="InterPro" id="IPR005215">
    <property type="entry name" value="Trig_fac"/>
</dbReference>
<comment type="domain">
    <text evidence="11">Consists of 3 domains; the N-terminus binds the ribosome, the middle domain has PPIase activity, while the C-terminus has intrinsic chaperone activity on its own.</text>
</comment>
<evidence type="ECO:0000256" key="5">
    <source>
        <dbReference type="ARBA" id="ARBA00022618"/>
    </source>
</evidence>
<dbReference type="HAMAP" id="MF_00303">
    <property type="entry name" value="Trigger_factor_Tig"/>
    <property type="match status" value="1"/>
</dbReference>
<dbReference type="Gene3D" id="1.10.3120.10">
    <property type="entry name" value="Trigger factor, C-terminal domain"/>
    <property type="match status" value="1"/>
</dbReference>
<keyword evidence="7 11" id="KW-0143">Chaperone</keyword>
<comment type="function">
    <text evidence="11">Involved in protein export. Acts as a chaperone by maintaining the newly synthesized protein in an open conformation. Functions as a peptidyl-prolyl cis-trans isomerase.</text>
</comment>
<dbReference type="RefSeq" id="WP_345531245.1">
    <property type="nucleotide sequence ID" value="NZ_BAABLD010000002.1"/>
</dbReference>
<reference evidence="16" key="1">
    <citation type="journal article" date="2019" name="Int. J. Syst. Evol. Microbiol.">
        <title>The Global Catalogue of Microorganisms (GCM) 10K type strain sequencing project: providing services to taxonomists for standard genome sequencing and annotation.</title>
        <authorList>
            <consortium name="The Broad Institute Genomics Platform"/>
            <consortium name="The Broad Institute Genome Sequencing Center for Infectious Disease"/>
            <person name="Wu L."/>
            <person name="Ma J."/>
        </authorList>
    </citation>
    <scope>NUCLEOTIDE SEQUENCE [LARGE SCALE GENOMIC DNA]</scope>
    <source>
        <strain evidence="16">JCM 18715</strain>
    </source>
</reference>
<dbReference type="EC" id="5.2.1.8" evidence="3 11"/>
<evidence type="ECO:0000256" key="12">
    <source>
        <dbReference type="PROSITE-ProRule" id="PRU00277"/>
    </source>
</evidence>
<comment type="similarity">
    <text evidence="2 11 13">Belongs to the FKBP-type PPIase family. Tig subfamily.</text>
</comment>
<dbReference type="Pfam" id="PF00254">
    <property type="entry name" value="FKBP_C"/>
    <property type="match status" value="1"/>
</dbReference>
<dbReference type="InterPro" id="IPR037041">
    <property type="entry name" value="Trigger_fac_C_sf"/>
</dbReference>
<evidence type="ECO:0000259" key="14">
    <source>
        <dbReference type="PROSITE" id="PS50059"/>
    </source>
</evidence>
<evidence type="ECO:0000256" key="6">
    <source>
        <dbReference type="ARBA" id="ARBA00023110"/>
    </source>
</evidence>
<dbReference type="InterPro" id="IPR036611">
    <property type="entry name" value="Trigger_fac_ribosome-bd_sf"/>
</dbReference>
<gene>
    <name evidence="11 15" type="primary">tig</name>
    <name evidence="15" type="ORF">GCM10025770_04970</name>
</gene>